<reference evidence="2 3" key="1">
    <citation type="submission" date="2016-02" db="EMBL/GenBank/DDBJ databases">
        <title>Genome analysis of coral dinoflagellate symbionts highlights evolutionary adaptations to a symbiotic lifestyle.</title>
        <authorList>
            <person name="Aranda M."/>
            <person name="Li Y."/>
            <person name="Liew Y.J."/>
            <person name="Baumgarten S."/>
            <person name="Simakov O."/>
            <person name="Wilson M."/>
            <person name="Piel J."/>
            <person name="Ashoor H."/>
            <person name="Bougouffa S."/>
            <person name="Bajic V.B."/>
            <person name="Ryu T."/>
            <person name="Ravasi T."/>
            <person name="Bayer T."/>
            <person name="Micklem G."/>
            <person name="Kim H."/>
            <person name="Bhak J."/>
            <person name="Lajeunesse T.C."/>
            <person name="Voolstra C.R."/>
        </authorList>
    </citation>
    <scope>NUCLEOTIDE SEQUENCE [LARGE SCALE GENOMIC DNA]</scope>
    <source>
        <strain evidence="2 3">CCMP2467</strain>
    </source>
</reference>
<organism evidence="2 3">
    <name type="scientific">Symbiodinium microadriaticum</name>
    <name type="common">Dinoflagellate</name>
    <name type="synonym">Zooxanthella microadriatica</name>
    <dbReference type="NCBI Taxonomy" id="2951"/>
    <lineage>
        <taxon>Eukaryota</taxon>
        <taxon>Sar</taxon>
        <taxon>Alveolata</taxon>
        <taxon>Dinophyceae</taxon>
        <taxon>Suessiales</taxon>
        <taxon>Symbiodiniaceae</taxon>
        <taxon>Symbiodinium</taxon>
    </lineage>
</organism>
<name>A0A1Q9D328_SYMMI</name>
<dbReference type="EMBL" id="LSRX01000754">
    <property type="protein sequence ID" value="OLP89556.1"/>
    <property type="molecule type" value="Genomic_DNA"/>
</dbReference>
<gene>
    <name evidence="2" type="ORF">AK812_SmicGene28970</name>
</gene>
<evidence type="ECO:0000313" key="3">
    <source>
        <dbReference type="Proteomes" id="UP000186817"/>
    </source>
</evidence>
<dbReference type="Proteomes" id="UP000186817">
    <property type="component" value="Unassembled WGS sequence"/>
</dbReference>
<sequence>MFVAEGDCYVVEGPGSVGGRCVSSRVPQTQATLAVVLKEASGASVVNLDATVSTYLLGESSDLATCGREAGQAGSNLAGAACETGISKEGESKLRVLLLDPGLGQQRRVVEEQTRVVVVALLGPRREARHAQADLTEHGRSVDGVESIPKVHLQKAFVRVAGVNGGFCAEWDRNSNLEGPQVLVRSKKYRQFAGEAAPDEQPPPGVEQARDALAVAPSNLQTDETGNERFLSMMKAKSSATRRLETRTAATGKVERLWQARRYSGERPLSAQNFNMGIRDASTVVHAYVASEPPANQGSGAPTGGHSPQGDLHVQEDLQVRRGNGFQGFPNQLDYGLYFFGCGDECQKYTDGEDNVHFSRDKDTLVYVHGWEVDRVGQLYRETFNWKKNEPRYGLDVDLARAWLENGWNVAVFYWAAWRDPCCHAVQLRLLLEHVDVTRDLWMVWDMFSDEPWLPDAEAKIWTARGRRAPLVIAGASNMFARQGMPHGVRIALLDPYWIRGKGTTASLSLSLALMLARKEALFEIYYSCPTMTQMPIVADNSTAEELVRRELAALVQYDASCCDPWDLEAQHLLAPNLYLYSMLHPPPGCGAPSASASNEVLAVARGQRWQRPGLALT</sequence>
<proteinExistence type="predicted"/>
<comment type="caution">
    <text evidence="2">The sequence shown here is derived from an EMBL/GenBank/DDBJ whole genome shotgun (WGS) entry which is preliminary data.</text>
</comment>
<accession>A0A1Q9D328</accession>
<feature type="region of interest" description="Disordered" evidence="1">
    <location>
        <begin position="292"/>
        <end position="311"/>
    </location>
</feature>
<evidence type="ECO:0000313" key="2">
    <source>
        <dbReference type="EMBL" id="OLP89556.1"/>
    </source>
</evidence>
<dbReference type="OrthoDB" id="427041at2759"/>
<evidence type="ECO:0000256" key="1">
    <source>
        <dbReference type="SAM" id="MobiDB-lite"/>
    </source>
</evidence>
<dbReference type="AlphaFoldDB" id="A0A1Q9D328"/>
<protein>
    <submittedName>
        <fullName evidence="2">Uncharacterized protein</fullName>
    </submittedName>
</protein>
<keyword evidence="3" id="KW-1185">Reference proteome</keyword>